<organism evidence="1">
    <name type="scientific">Pongo abelii</name>
    <name type="common">Sumatran orangutan</name>
    <name type="synonym">Pongo pygmaeus abelii</name>
    <dbReference type="NCBI Taxonomy" id="9601"/>
    <lineage>
        <taxon>Eukaryota</taxon>
        <taxon>Metazoa</taxon>
        <taxon>Chordata</taxon>
        <taxon>Craniata</taxon>
        <taxon>Vertebrata</taxon>
        <taxon>Euteleostomi</taxon>
        <taxon>Mammalia</taxon>
        <taxon>Eutheria</taxon>
        <taxon>Euarchontoglires</taxon>
        <taxon>Primates</taxon>
        <taxon>Haplorrhini</taxon>
        <taxon>Catarrhini</taxon>
        <taxon>Hominidae</taxon>
        <taxon>Pongo</taxon>
    </lineage>
</organism>
<name>A0A2J8X129_PONAB</name>
<dbReference type="AlphaFoldDB" id="A0A2J8X129"/>
<proteinExistence type="predicted"/>
<reference evidence="1" key="1">
    <citation type="submission" date="2017-12" db="EMBL/GenBank/DDBJ databases">
        <title>High-resolution comparative analysis of great ape genomes.</title>
        <authorList>
            <person name="Pollen A."/>
            <person name="Hastie A."/>
            <person name="Hormozdiari F."/>
            <person name="Dougherty M."/>
            <person name="Liu R."/>
            <person name="Chaisson M."/>
            <person name="Hoppe E."/>
            <person name="Hill C."/>
            <person name="Pang A."/>
            <person name="Hillier L."/>
            <person name="Baker C."/>
            <person name="Armstrong J."/>
            <person name="Shendure J."/>
            <person name="Paten B."/>
            <person name="Wilson R."/>
            <person name="Chao H."/>
            <person name="Schneider V."/>
            <person name="Ventura M."/>
            <person name="Kronenberg Z."/>
            <person name="Murali S."/>
            <person name="Gordon D."/>
            <person name="Cantsilieris S."/>
            <person name="Munson K."/>
            <person name="Nelson B."/>
            <person name="Raja A."/>
            <person name="Underwood J."/>
            <person name="Diekhans M."/>
            <person name="Fiddes I."/>
            <person name="Haussler D."/>
            <person name="Eichler E."/>
        </authorList>
    </citation>
    <scope>NUCLEOTIDE SEQUENCE [LARGE SCALE GENOMIC DNA]</scope>
    <source>
        <strain evidence="1">Susie</strain>
    </source>
</reference>
<comment type="caution">
    <text evidence="1">The sequence shown here is derived from an EMBL/GenBank/DDBJ whole genome shotgun (WGS) entry which is preliminary data.</text>
</comment>
<protein>
    <submittedName>
        <fullName evidence="1">JAML isoform 3</fullName>
    </submittedName>
</protein>
<evidence type="ECO:0000313" key="1">
    <source>
        <dbReference type="EMBL" id="PNJ75727.1"/>
    </source>
</evidence>
<accession>A0A2J8X129</accession>
<sequence length="66" mass="7691">MFCPLKLILLPVLLEHRRQMHIQDRLDSVTRRARQGRICAILLLQSQCAYRALPEPRTLDGGHLMQ</sequence>
<dbReference type="EMBL" id="NDHI03003374">
    <property type="protein sequence ID" value="PNJ75727.1"/>
    <property type="molecule type" value="Genomic_DNA"/>
</dbReference>
<gene>
    <name evidence="1" type="ORF">CR201_G0006041</name>
</gene>